<proteinExistence type="predicted"/>
<dbReference type="KEGG" id="ngr:NAEGRDRAFT_72239"/>
<evidence type="ECO:0000313" key="2">
    <source>
        <dbReference type="Proteomes" id="UP000006671"/>
    </source>
</evidence>
<dbReference type="VEuPathDB" id="AmoebaDB:NAEGRDRAFT_72239"/>
<dbReference type="RefSeq" id="XP_002672574.1">
    <property type="nucleotide sequence ID" value="XM_002672528.1"/>
</dbReference>
<dbReference type="InParanoid" id="D2VTB3"/>
<dbReference type="AlphaFoldDB" id="D2VTB3"/>
<sequence length="497" mass="59290">MRHVCKVWNLLLTGQGSESSSDIASLHQSISKTIKEVLKNDNFRERVEKVYLPRLYYQIFLDFLPRDEPLDSLMIPIMNAFKNKFGDEAVRRISRVEFEVDFMMENHQVLENVEHTVDKTIILSNERSDEEFKSIENPNKLFHVDFEKKNNPEEFFAKYKPLDEIFGEWKNRPFIDNDMLVNPYRLYRKVILQFKVYSEEFFSKGVLRLPSTEISIGDSSNIYEETDVALKSCLIRNYSYQETTVYKFKPIDPRKDMEKLMEYTIYYFLKHRLLRRMDKINLSLKELLEDSKINYLTQLNREDQYYFLTMRESMLKKCRDSLISDVRHFNGPISEKINASNAWTTVGHRIEHYLSLTCLDTMNNYQRVNFLKQFFNFMYKEKLNISEKVRKEVFKKFGIDHIGKSFTFTETPNSLNLTDIVMSFEKEFDHDKNTVYCHEFIFPSFPIMSICDVKETTPFNTSKKTTNDYSSRCCCSNLFQCCRALYGVMFHPDRFED</sequence>
<accession>D2VTB3</accession>
<dbReference type="Proteomes" id="UP000006671">
    <property type="component" value="Unassembled WGS sequence"/>
</dbReference>
<evidence type="ECO:0000313" key="1">
    <source>
        <dbReference type="EMBL" id="EFC39830.1"/>
    </source>
</evidence>
<reference evidence="1 2" key="1">
    <citation type="journal article" date="2010" name="Cell">
        <title>The genome of Naegleria gruberi illuminates early eukaryotic versatility.</title>
        <authorList>
            <person name="Fritz-Laylin L.K."/>
            <person name="Prochnik S.E."/>
            <person name="Ginger M.L."/>
            <person name="Dacks J.B."/>
            <person name="Carpenter M.L."/>
            <person name="Field M.C."/>
            <person name="Kuo A."/>
            <person name="Paredez A."/>
            <person name="Chapman J."/>
            <person name="Pham J."/>
            <person name="Shu S."/>
            <person name="Neupane R."/>
            <person name="Cipriano M."/>
            <person name="Mancuso J."/>
            <person name="Tu H."/>
            <person name="Salamov A."/>
            <person name="Lindquist E."/>
            <person name="Shapiro H."/>
            <person name="Lucas S."/>
            <person name="Grigoriev I.V."/>
            <person name="Cande W.Z."/>
            <person name="Fulton C."/>
            <person name="Rokhsar D.S."/>
            <person name="Dawson S.C."/>
        </authorList>
    </citation>
    <scope>NUCLEOTIDE SEQUENCE [LARGE SCALE GENOMIC DNA]</scope>
    <source>
        <strain evidence="1 2">NEG-M</strain>
    </source>
</reference>
<protein>
    <submittedName>
        <fullName evidence="1">Predicted protein</fullName>
    </submittedName>
</protein>
<gene>
    <name evidence="1" type="ORF">NAEGRDRAFT_72239</name>
</gene>
<keyword evidence="2" id="KW-1185">Reference proteome</keyword>
<dbReference type="EMBL" id="GG738896">
    <property type="protein sequence ID" value="EFC39830.1"/>
    <property type="molecule type" value="Genomic_DNA"/>
</dbReference>
<name>D2VTB3_NAEGR</name>
<dbReference type="GeneID" id="8854313"/>
<organism evidence="2">
    <name type="scientific">Naegleria gruberi</name>
    <name type="common">Amoeba</name>
    <dbReference type="NCBI Taxonomy" id="5762"/>
    <lineage>
        <taxon>Eukaryota</taxon>
        <taxon>Discoba</taxon>
        <taxon>Heterolobosea</taxon>
        <taxon>Tetramitia</taxon>
        <taxon>Eutetramitia</taxon>
        <taxon>Vahlkampfiidae</taxon>
        <taxon>Naegleria</taxon>
    </lineage>
</organism>